<evidence type="ECO:0000313" key="4">
    <source>
        <dbReference type="EMBL" id="MDG4715714.1"/>
    </source>
</evidence>
<reference evidence="4 5" key="1">
    <citation type="submission" date="2023-03" db="EMBL/GenBank/DDBJ databases">
        <title>Strain YYF002 represents a novel species in the genus Winogradskyella isolated from seawater.</title>
        <authorList>
            <person name="Fu Z.-Y."/>
        </authorList>
    </citation>
    <scope>NUCLEOTIDE SEQUENCE [LARGE SCALE GENOMIC DNA]</scope>
    <source>
        <strain evidence="4 5">YYF002</strain>
    </source>
</reference>
<dbReference type="Proteomes" id="UP001529085">
    <property type="component" value="Unassembled WGS sequence"/>
</dbReference>
<keyword evidence="2" id="KW-0804">Transcription</keyword>
<evidence type="ECO:0000256" key="2">
    <source>
        <dbReference type="ARBA" id="ARBA00023163"/>
    </source>
</evidence>
<protein>
    <submittedName>
        <fullName evidence="4">AraC family transcriptional regulator</fullName>
    </submittedName>
</protein>
<dbReference type="RefSeq" id="WP_278005167.1">
    <property type="nucleotide sequence ID" value="NZ_JARSBN010000003.1"/>
</dbReference>
<evidence type="ECO:0000259" key="3">
    <source>
        <dbReference type="PROSITE" id="PS01124"/>
    </source>
</evidence>
<evidence type="ECO:0000313" key="5">
    <source>
        <dbReference type="Proteomes" id="UP001529085"/>
    </source>
</evidence>
<dbReference type="PANTHER" id="PTHR47893:SF1">
    <property type="entry name" value="REGULATORY PROTEIN PCHR"/>
    <property type="match status" value="1"/>
</dbReference>
<dbReference type="Gene3D" id="1.10.10.60">
    <property type="entry name" value="Homeodomain-like"/>
    <property type="match status" value="2"/>
</dbReference>
<keyword evidence="1" id="KW-0805">Transcription regulation</keyword>
<dbReference type="PANTHER" id="PTHR47893">
    <property type="entry name" value="REGULATORY PROTEIN PCHR"/>
    <property type="match status" value="1"/>
</dbReference>
<organism evidence="4 5">
    <name type="scientific">Winogradskyella marincola</name>
    <dbReference type="NCBI Taxonomy" id="3037795"/>
    <lineage>
        <taxon>Bacteria</taxon>
        <taxon>Pseudomonadati</taxon>
        <taxon>Bacteroidota</taxon>
        <taxon>Flavobacteriia</taxon>
        <taxon>Flavobacteriales</taxon>
        <taxon>Flavobacteriaceae</taxon>
        <taxon>Winogradskyella</taxon>
    </lineage>
</organism>
<accession>A0ABT6G0Z4</accession>
<keyword evidence="5" id="KW-1185">Reference proteome</keyword>
<dbReference type="SMART" id="SM00342">
    <property type="entry name" value="HTH_ARAC"/>
    <property type="match status" value="1"/>
</dbReference>
<dbReference type="InterPro" id="IPR053142">
    <property type="entry name" value="PchR_regulatory_protein"/>
</dbReference>
<dbReference type="PROSITE" id="PS01124">
    <property type="entry name" value="HTH_ARAC_FAMILY_2"/>
    <property type="match status" value="1"/>
</dbReference>
<dbReference type="InterPro" id="IPR009057">
    <property type="entry name" value="Homeodomain-like_sf"/>
</dbReference>
<proteinExistence type="predicted"/>
<dbReference type="EMBL" id="JARSBN010000003">
    <property type="protein sequence ID" value="MDG4715714.1"/>
    <property type="molecule type" value="Genomic_DNA"/>
</dbReference>
<feature type="domain" description="HTH araC/xylS-type" evidence="3">
    <location>
        <begin position="194"/>
        <end position="290"/>
    </location>
</feature>
<comment type="caution">
    <text evidence="4">The sequence shown here is derived from an EMBL/GenBank/DDBJ whole genome shotgun (WGS) entry which is preliminary data.</text>
</comment>
<evidence type="ECO:0000256" key="1">
    <source>
        <dbReference type="ARBA" id="ARBA00023015"/>
    </source>
</evidence>
<sequence>MNRDIININDFIILVEEANLNSNGTDVVSETSACTFDEPVIAVAFYGSGNVDLKVEYGNKHKDFNYTKGLALSFYANEKVVFQHTVENNKPLQCLLIATTTSAIDKLPNQEGELFAEMLNELVNPSDHYVEGPSFIMTPQMQSIVDGLFNIQYQGKTKMMFFRSQVTALLSHFFGELASLKTEKLNTPEREKLNQARDILLNNLDNPPSLNEISKRIGLNTFKLKKEFKALFGVPVFKYLQNQRLTIAHKMIRNQDATVQEAAWHVGYDSLSSFSNAFEKKFGYRPSQIK</sequence>
<dbReference type="SUPFAM" id="SSF46689">
    <property type="entry name" value="Homeodomain-like"/>
    <property type="match status" value="2"/>
</dbReference>
<dbReference type="InterPro" id="IPR018060">
    <property type="entry name" value="HTH_AraC"/>
</dbReference>
<dbReference type="Pfam" id="PF12833">
    <property type="entry name" value="HTH_18"/>
    <property type="match status" value="1"/>
</dbReference>
<name>A0ABT6G0Z4_9FLAO</name>
<gene>
    <name evidence="4" type="ORF">P7122_07515</name>
</gene>